<dbReference type="Gene3D" id="1.10.8.420">
    <property type="entry name" value="RecR Domain 1"/>
    <property type="match status" value="1"/>
</dbReference>
<evidence type="ECO:0000256" key="2">
    <source>
        <dbReference type="ARBA" id="ARBA00022763"/>
    </source>
</evidence>
<dbReference type="InterPro" id="IPR015967">
    <property type="entry name" value="Rcmb_RecR_Znf"/>
</dbReference>
<organism evidence="9 10">
    <name type="scientific">Pseudogulbenkiania subflava DSM 22618</name>
    <dbReference type="NCBI Taxonomy" id="1123014"/>
    <lineage>
        <taxon>Bacteria</taxon>
        <taxon>Pseudomonadati</taxon>
        <taxon>Pseudomonadota</taxon>
        <taxon>Betaproteobacteria</taxon>
        <taxon>Neisseriales</taxon>
        <taxon>Chromobacteriaceae</taxon>
        <taxon>Pseudogulbenkiania</taxon>
    </lineage>
</organism>
<dbReference type="STRING" id="1123014.SAMN02745746_01032"/>
<dbReference type="NCBIfam" id="TIGR00615">
    <property type="entry name" value="recR"/>
    <property type="match status" value="1"/>
</dbReference>
<accession>A0A1Y6BEU9</accession>
<dbReference type="PANTHER" id="PTHR30446:SF0">
    <property type="entry name" value="RECOMBINATION PROTEIN RECR"/>
    <property type="match status" value="1"/>
</dbReference>
<comment type="function">
    <text evidence="7">May play a role in DNA repair. It seems to be involved in an RecBC-independent recombinational process of DNA repair. It may act with RecF and RecO.</text>
</comment>
<proteinExistence type="inferred from homology"/>
<keyword evidence="2 7" id="KW-0227">DNA damage</keyword>
<evidence type="ECO:0000313" key="10">
    <source>
        <dbReference type="Proteomes" id="UP000192920"/>
    </source>
</evidence>
<dbReference type="Gene3D" id="3.40.1360.10">
    <property type="match status" value="1"/>
</dbReference>
<keyword evidence="4 7" id="KW-0862">Zinc</keyword>
<reference evidence="10" key="1">
    <citation type="submission" date="2017-04" db="EMBL/GenBank/DDBJ databases">
        <authorList>
            <person name="Varghese N."/>
            <person name="Submissions S."/>
        </authorList>
    </citation>
    <scope>NUCLEOTIDE SEQUENCE [LARGE SCALE GENOMIC DNA]</scope>
    <source>
        <strain evidence="10">DSM 22618</strain>
    </source>
</reference>
<dbReference type="GO" id="GO:0008270">
    <property type="term" value="F:zinc ion binding"/>
    <property type="evidence" value="ECO:0007669"/>
    <property type="project" value="UniProtKB-KW"/>
</dbReference>
<feature type="domain" description="Toprim" evidence="8">
    <location>
        <begin position="80"/>
        <end position="175"/>
    </location>
</feature>
<dbReference type="GO" id="GO:0003677">
    <property type="term" value="F:DNA binding"/>
    <property type="evidence" value="ECO:0007669"/>
    <property type="project" value="UniProtKB-UniRule"/>
</dbReference>
<dbReference type="PANTHER" id="PTHR30446">
    <property type="entry name" value="RECOMBINATION PROTEIN RECR"/>
    <property type="match status" value="1"/>
</dbReference>
<keyword evidence="3 7" id="KW-0863">Zinc-finger</keyword>
<evidence type="ECO:0000313" key="9">
    <source>
        <dbReference type="EMBL" id="SMF06602.1"/>
    </source>
</evidence>
<dbReference type="PROSITE" id="PS50880">
    <property type="entry name" value="TOPRIM"/>
    <property type="match status" value="1"/>
</dbReference>
<evidence type="ECO:0000256" key="6">
    <source>
        <dbReference type="ARBA" id="ARBA00023204"/>
    </source>
</evidence>
<keyword evidence="10" id="KW-1185">Reference proteome</keyword>
<keyword evidence="1 7" id="KW-0479">Metal-binding</keyword>
<dbReference type="AlphaFoldDB" id="A0A1Y6BEU9"/>
<dbReference type="Pfam" id="PF02132">
    <property type="entry name" value="RecR_ZnF"/>
    <property type="match status" value="1"/>
</dbReference>
<gene>
    <name evidence="7" type="primary">recR</name>
    <name evidence="9" type="ORF">SAMN02745746_01032</name>
</gene>
<protein>
    <recommendedName>
        <fullName evidence="7">Recombination protein RecR</fullName>
    </recommendedName>
</protein>
<keyword evidence="6 7" id="KW-0234">DNA repair</keyword>
<dbReference type="Pfam" id="PF21176">
    <property type="entry name" value="RecR_HhH"/>
    <property type="match status" value="1"/>
</dbReference>
<dbReference type="Pfam" id="PF21175">
    <property type="entry name" value="RecR_C"/>
    <property type="match status" value="1"/>
</dbReference>
<evidence type="ECO:0000256" key="7">
    <source>
        <dbReference type="HAMAP-Rule" id="MF_00017"/>
    </source>
</evidence>
<dbReference type="InterPro" id="IPR023627">
    <property type="entry name" value="Rcmb_RecR"/>
</dbReference>
<sequence>MKNPPSLDQLISALKVLPGVGPKSAQRMAFHLLQRDQAGADRLARSLDRALANLTHCERCNTFSETPLCNLCANPARNQHQLCIVEMPADLLMLEQARCYDGLYFVLMGRLSPIDGIGPKDVNLDKLMVRALDGVVEEVIIATNFTAEGEVTAHMIAELLKDRGLAVSRIARGMPVGGELEYVDPGTLAQALYERRQLG</sequence>
<evidence type="ECO:0000256" key="1">
    <source>
        <dbReference type="ARBA" id="ARBA00022723"/>
    </source>
</evidence>
<dbReference type="HAMAP" id="MF_00017">
    <property type="entry name" value="RecR"/>
    <property type="match status" value="1"/>
</dbReference>
<dbReference type="PROSITE" id="PS01300">
    <property type="entry name" value="RECR"/>
    <property type="match status" value="1"/>
</dbReference>
<dbReference type="EMBL" id="FXAG01000004">
    <property type="protein sequence ID" value="SMF06602.1"/>
    <property type="molecule type" value="Genomic_DNA"/>
</dbReference>
<feature type="zinc finger region" description="C4-type" evidence="7">
    <location>
        <begin position="57"/>
        <end position="72"/>
    </location>
</feature>
<name>A0A1Y6BEU9_9NEIS</name>
<comment type="similarity">
    <text evidence="7">Belongs to the RecR family.</text>
</comment>
<dbReference type="Pfam" id="PF13662">
    <property type="entry name" value="Toprim_4"/>
    <property type="match status" value="1"/>
</dbReference>
<keyword evidence="5 7" id="KW-0233">DNA recombination</keyword>
<dbReference type="GO" id="GO:0006310">
    <property type="term" value="P:DNA recombination"/>
    <property type="evidence" value="ECO:0007669"/>
    <property type="project" value="UniProtKB-UniRule"/>
</dbReference>
<dbReference type="InterPro" id="IPR000093">
    <property type="entry name" value="DNA_Rcmb_RecR"/>
</dbReference>
<dbReference type="InterPro" id="IPR034137">
    <property type="entry name" value="TOPRIM_RecR"/>
</dbReference>
<dbReference type="Proteomes" id="UP000192920">
    <property type="component" value="Unassembled WGS sequence"/>
</dbReference>
<evidence type="ECO:0000259" key="8">
    <source>
        <dbReference type="PROSITE" id="PS50880"/>
    </source>
</evidence>
<evidence type="ECO:0000256" key="3">
    <source>
        <dbReference type="ARBA" id="ARBA00022771"/>
    </source>
</evidence>
<dbReference type="GO" id="GO:0006281">
    <property type="term" value="P:DNA repair"/>
    <property type="evidence" value="ECO:0007669"/>
    <property type="project" value="UniProtKB-UniRule"/>
</dbReference>
<evidence type="ECO:0000256" key="4">
    <source>
        <dbReference type="ARBA" id="ARBA00022833"/>
    </source>
</evidence>
<dbReference type="CDD" id="cd01025">
    <property type="entry name" value="TOPRIM_recR"/>
    <property type="match status" value="1"/>
</dbReference>
<evidence type="ECO:0000256" key="5">
    <source>
        <dbReference type="ARBA" id="ARBA00023172"/>
    </source>
</evidence>
<dbReference type="SUPFAM" id="SSF111304">
    <property type="entry name" value="Recombination protein RecR"/>
    <property type="match status" value="1"/>
</dbReference>
<dbReference type="Gene3D" id="6.10.250.240">
    <property type="match status" value="1"/>
</dbReference>
<dbReference type="InterPro" id="IPR006171">
    <property type="entry name" value="TOPRIM_dom"/>
</dbReference>
<dbReference type="SMART" id="SM00493">
    <property type="entry name" value="TOPRIM"/>
    <property type="match status" value="1"/>
</dbReference>
<dbReference type="RefSeq" id="WP_085275361.1">
    <property type="nucleotide sequence ID" value="NZ_FXAG01000004.1"/>
</dbReference>